<comment type="cofactor">
    <cofactor evidence="1">
        <name>heme</name>
        <dbReference type="ChEBI" id="CHEBI:30413"/>
    </cofactor>
</comment>
<name>A0ABV3SL60_9HYPH</name>
<dbReference type="CDD" id="cd11078">
    <property type="entry name" value="CYP130-like"/>
    <property type="match status" value="1"/>
</dbReference>
<comment type="caution">
    <text evidence="3">The sequence shown here is derived from an EMBL/GenBank/DDBJ whole genome shotgun (WGS) entry which is preliminary data.</text>
</comment>
<dbReference type="PANTHER" id="PTHR46696:SF6">
    <property type="entry name" value="P450, PUTATIVE (EUROFUNG)-RELATED"/>
    <property type="match status" value="1"/>
</dbReference>
<dbReference type="InterPro" id="IPR036396">
    <property type="entry name" value="Cyt_P450_sf"/>
</dbReference>
<protein>
    <submittedName>
        <fullName evidence="3">Cytochrome P450</fullName>
    </submittedName>
</protein>
<accession>A0ABV3SL60</accession>
<evidence type="ECO:0000313" key="3">
    <source>
        <dbReference type="EMBL" id="MEX0407449.1"/>
    </source>
</evidence>
<organism evidence="3 4">
    <name type="scientific">Aquibium pacificus</name>
    <dbReference type="NCBI Taxonomy" id="3153579"/>
    <lineage>
        <taxon>Bacteria</taxon>
        <taxon>Pseudomonadati</taxon>
        <taxon>Pseudomonadota</taxon>
        <taxon>Alphaproteobacteria</taxon>
        <taxon>Hyphomicrobiales</taxon>
        <taxon>Phyllobacteriaceae</taxon>
        <taxon>Aquibium</taxon>
    </lineage>
</organism>
<dbReference type="PRINTS" id="PR00385">
    <property type="entry name" value="P450"/>
</dbReference>
<reference evidence="3 4" key="1">
    <citation type="submission" date="2024-05" db="EMBL/GenBank/DDBJ databases">
        <authorList>
            <person name="Jiang F."/>
        </authorList>
    </citation>
    <scope>NUCLEOTIDE SEQUENCE [LARGE SCALE GENOMIC DNA]</scope>
    <source>
        <strain evidence="3 4">LZ166</strain>
    </source>
</reference>
<dbReference type="Proteomes" id="UP001556692">
    <property type="component" value="Unassembled WGS sequence"/>
</dbReference>
<keyword evidence="4" id="KW-1185">Reference proteome</keyword>
<proteinExistence type="inferred from homology"/>
<evidence type="ECO:0000256" key="2">
    <source>
        <dbReference type="ARBA" id="ARBA00010617"/>
    </source>
</evidence>
<sequence>MANAETHDTTATSGCPFSGAEAGFSPYYHESIYEEMADARRERPVFYDEETGYWIVTRYDDVMAILQDHDRISAINTSDSATPVHEDALAIMKKGGFAAEKVQSNCDGERHTRVRMASASFLNIRTFSKMEPQIRQIVRKALDRIEGRGTVDLLADFTYELPVQVLFMILGVPQEDMEKVKAWSGTRTILNFSPSTYDQQVSGAKDMVDFWHYCVDLVRDRMENPKDDLASALLAYRNGDDSVLTLNELTTVVYGVLFAGHETTTSQLTNAFRMLLTYRHNWDAICADRSLIPLAVEEAFRYSGAVIGWRRRTLADIEVGGVHIPAGQDIILSFGSANRDDAQFEDPETFDVRRKNSRKHLTMGNGKHVCLGAPLARLEMKIILEEFTARFPDARLAEGARIDHAYTYVFRAPRSLPVVLGKPRHTGAS</sequence>
<dbReference type="InterPro" id="IPR001128">
    <property type="entry name" value="Cyt_P450"/>
</dbReference>
<dbReference type="Pfam" id="PF00067">
    <property type="entry name" value="p450"/>
    <property type="match status" value="1"/>
</dbReference>
<gene>
    <name evidence="3" type="ORF">ABGN05_17455</name>
</gene>
<dbReference type="InterPro" id="IPR002397">
    <property type="entry name" value="Cyt_P450_B"/>
</dbReference>
<dbReference type="RefSeq" id="WP_367955329.1">
    <property type="nucleotide sequence ID" value="NZ_JBDPGJ010000004.1"/>
</dbReference>
<dbReference type="PANTHER" id="PTHR46696">
    <property type="entry name" value="P450, PUTATIVE (EUROFUNG)-RELATED"/>
    <property type="match status" value="1"/>
</dbReference>
<evidence type="ECO:0000313" key="4">
    <source>
        <dbReference type="Proteomes" id="UP001556692"/>
    </source>
</evidence>
<dbReference type="PRINTS" id="PR00359">
    <property type="entry name" value="BP450"/>
</dbReference>
<dbReference type="EMBL" id="JBDPGJ010000004">
    <property type="protein sequence ID" value="MEX0407449.1"/>
    <property type="molecule type" value="Genomic_DNA"/>
</dbReference>
<evidence type="ECO:0000256" key="1">
    <source>
        <dbReference type="ARBA" id="ARBA00001971"/>
    </source>
</evidence>
<dbReference type="SUPFAM" id="SSF48264">
    <property type="entry name" value="Cytochrome P450"/>
    <property type="match status" value="1"/>
</dbReference>
<dbReference type="Gene3D" id="1.10.630.10">
    <property type="entry name" value="Cytochrome P450"/>
    <property type="match status" value="1"/>
</dbReference>
<comment type="similarity">
    <text evidence="2">Belongs to the cytochrome P450 family.</text>
</comment>